<evidence type="ECO:0000256" key="4">
    <source>
        <dbReference type="ARBA" id="ARBA00023157"/>
    </source>
</evidence>
<dbReference type="PRINTS" id="PR00480">
    <property type="entry name" value="ASTACIN"/>
</dbReference>
<dbReference type="EMBL" id="BTSX01000004">
    <property type="protein sequence ID" value="GMS95512.1"/>
    <property type="molecule type" value="Genomic_DNA"/>
</dbReference>
<evidence type="ECO:0000313" key="8">
    <source>
        <dbReference type="EMBL" id="GMS95512.1"/>
    </source>
</evidence>
<dbReference type="InterPro" id="IPR034035">
    <property type="entry name" value="Astacin-like_dom"/>
</dbReference>
<evidence type="ECO:0000259" key="7">
    <source>
        <dbReference type="PROSITE" id="PS51864"/>
    </source>
</evidence>
<proteinExistence type="predicted"/>
<dbReference type="CDD" id="cd04280">
    <property type="entry name" value="ZnMc_astacin_like"/>
    <property type="match status" value="1"/>
</dbReference>
<feature type="active site" evidence="5">
    <location>
        <position position="62"/>
    </location>
</feature>
<dbReference type="FunFam" id="3.40.390.10:FF:000062">
    <property type="entry name" value="Zinc metalloproteinase"/>
    <property type="match status" value="1"/>
</dbReference>
<dbReference type="PANTHER" id="PTHR10127">
    <property type="entry name" value="DISCOIDIN, CUB, EGF, LAMININ , AND ZINC METALLOPROTEASE DOMAIN CONTAINING"/>
    <property type="match status" value="1"/>
</dbReference>
<dbReference type="GO" id="GO:0004222">
    <property type="term" value="F:metalloendopeptidase activity"/>
    <property type="evidence" value="ECO:0007669"/>
    <property type="project" value="UniProtKB-UniRule"/>
</dbReference>
<evidence type="ECO:0000256" key="1">
    <source>
        <dbReference type="ARBA" id="ARBA00022723"/>
    </source>
</evidence>
<comment type="cofactor">
    <cofactor evidence="5 6">
        <name>Zn(2+)</name>
        <dbReference type="ChEBI" id="CHEBI:29105"/>
    </cofactor>
    <text evidence="5 6">Binds 1 zinc ion per subunit.</text>
</comment>
<dbReference type="InterPro" id="IPR024079">
    <property type="entry name" value="MetalloPept_cat_dom_sf"/>
</dbReference>
<evidence type="ECO:0000313" key="9">
    <source>
        <dbReference type="Proteomes" id="UP001432027"/>
    </source>
</evidence>
<reference evidence="8" key="1">
    <citation type="submission" date="2023-10" db="EMBL/GenBank/DDBJ databases">
        <title>Genome assembly of Pristionchus species.</title>
        <authorList>
            <person name="Yoshida K."/>
            <person name="Sommer R.J."/>
        </authorList>
    </citation>
    <scope>NUCLEOTIDE SEQUENCE</scope>
    <source>
        <strain evidence="8">RS0144</strain>
    </source>
</reference>
<comment type="caution">
    <text evidence="5">Lacks conserved residue(s) required for the propagation of feature annotation.</text>
</comment>
<evidence type="ECO:0000256" key="5">
    <source>
        <dbReference type="PROSITE-ProRule" id="PRU01211"/>
    </source>
</evidence>
<accession>A0AAV5TMM8</accession>
<dbReference type="GO" id="GO:0008270">
    <property type="term" value="F:zinc ion binding"/>
    <property type="evidence" value="ECO:0007669"/>
    <property type="project" value="UniProtKB-UniRule"/>
</dbReference>
<dbReference type="SMART" id="SM00235">
    <property type="entry name" value="ZnMc"/>
    <property type="match status" value="1"/>
</dbReference>
<feature type="domain" description="Peptidase M12A" evidence="7">
    <location>
        <begin position="1"/>
        <end position="165"/>
    </location>
</feature>
<keyword evidence="5 6" id="KW-0645">Protease</keyword>
<dbReference type="PROSITE" id="PS51864">
    <property type="entry name" value="ASTACIN"/>
    <property type="match status" value="1"/>
</dbReference>
<evidence type="ECO:0000256" key="3">
    <source>
        <dbReference type="ARBA" id="ARBA00023049"/>
    </source>
</evidence>
<keyword evidence="4" id="KW-1015">Disulfide bond</keyword>
<keyword evidence="5 6" id="KW-0378">Hydrolase</keyword>
<dbReference type="InterPro" id="IPR001506">
    <property type="entry name" value="Peptidase_M12A"/>
</dbReference>
<dbReference type="Pfam" id="PF01400">
    <property type="entry name" value="Astacin"/>
    <property type="match status" value="1"/>
</dbReference>
<dbReference type="Proteomes" id="UP001432027">
    <property type="component" value="Unassembled WGS sequence"/>
</dbReference>
<feature type="non-terminal residue" evidence="8">
    <location>
        <position position="1"/>
    </location>
</feature>
<sequence>ASLSFWQSQTCVNFVESKTNTPRLRFIKASGCWSLVGKSSVVTVQDISIGAGCETPRTISHEIGHALGLFHHQARPDRDQYVTIVADNIKSQYLDQYNKQRSSTCNTYGVGYDVGSVMHYKQREFAKASGLITVLAKGSGYQNSLASNRWPSFADVKIVNSHLCSASCPSNLTCENYGYPDPKNCQQCKCPSSFSGRTCGRWHPGNGMNAWKPSCGGEFVAAPTWTGMNISVGVDSSTVYNDISNCFWVIRVRPPRLPPFPLLSPSQAPPGRTLDSWVTRAPSSVCTDACEAQGLRVTVTTPETTGATYCCGTADPRQLTTITNILVFELYSFQGISDAWVFYRLTPQ</sequence>
<feature type="binding site" evidence="5">
    <location>
        <position position="65"/>
    </location>
    <ligand>
        <name>Zn(2+)</name>
        <dbReference type="ChEBI" id="CHEBI:29105"/>
        <note>catalytic</note>
    </ligand>
</feature>
<keyword evidence="2 5" id="KW-0862">Zinc</keyword>
<dbReference type="Gene3D" id="3.40.390.10">
    <property type="entry name" value="Collagenase (Catalytic Domain)"/>
    <property type="match status" value="1"/>
</dbReference>
<dbReference type="InterPro" id="IPR006026">
    <property type="entry name" value="Peptidase_Metallo"/>
</dbReference>
<evidence type="ECO:0000256" key="2">
    <source>
        <dbReference type="ARBA" id="ARBA00022833"/>
    </source>
</evidence>
<keyword evidence="1 5" id="KW-0479">Metal-binding</keyword>
<gene>
    <name evidence="8" type="ORF">PENTCL1PPCAC_17687</name>
</gene>
<protein>
    <recommendedName>
        <fullName evidence="6">Metalloendopeptidase</fullName>
        <ecNumber evidence="6">3.4.24.-</ecNumber>
    </recommendedName>
</protein>
<keyword evidence="9" id="KW-1185">Reference proteome</keyword>
<dbReference type="EC" id="3.4.24.-" evidence="6"/>
<comment type="caution">
    <text evidence="8">The sequence shown here is derived from an EMBL/GenBank/DDBJ whole genome shotgun (WGS) entry which is preliminary data.</text>
</comment>
<dbReference type="GO" id="GO:0006508">
    <property type="term" value="P:proteolysis"/>
    <property type="evidence" value="ECO:0007669"/>
    <property type="project" value="UniProtKB-KW"/>
</dbReference>
<evidence type="ECO:0000256" key="6">
    <source>
        <dbReference type="RuleBase" id="RU361183"/>
    </source>
</evidence>
<dbReference type="PROSITE" id="PS00022">
    <property type="entry name" value="EGF_1"/>
    <property type="match status" value="1"/>
</dbReference>
<dbReference type="SUPFAM" id="SSF55486">
    <property type="entry name" value="Metalloproteases ('zincins'), catalytic domain"/>
    <property type="match status" value="1"/>
</dbReference>
<dbReference type="PANTHER" id="PTHR10127:SF877">
    <property type="entry name" value="ZINC METALLOPROTEINASE NAS-34"/>
    <property type="match status" value="1"/>
</dbReference>
<organism evidence="8 9">
    <name type="scientific">Pristionchus entomophagus</name>
    <dbReference type="NCBI Taxonomy" id="358040"/>
    <lineage>
        <taxon>Eukaryota</taxon>
        <taxon>Metazoa</taxon>
        <taxon>Ecdysozoa</taxon>
        <taxon>Nematoda</taxon>
        <taxon>Chromadorea</taxon>
        <taxon>Rhabditida</taxon>
        <taxon>Rhabditina</taxon>
        <taxon>Diplogasteromorpha</taxon>
        <taxon>Diplogasteroidea</taxon>
        <taxon>Neodiplogasteridae</taxon>
        <taxon>Pristionchus</taxon>
    </lineage>
</organism>
<feature type="binding site" evidence="5">
    <location>
        <position position="61"/>
    </location>
    <ligand>
        <name>Zn(2+)</name>
        <dbReference type="ChEBI" id="CHEBI:29105"/>
        <note>catalytic</note>
    </ligand>
</feature>
<feature type="binding site" evidence="5">
    <location>
        <position position="71"/>
    </location>
    <ligand>
        <name>Zn(2+)</name>
        <dbReference type="ChEBI" id="CHEBI:29105"/>
        <note>catalytic</note>
    </ligand>
</feature>
<keyword evidence="3 5" id="KW-0482">Metalloprotease</keyword>
<dbReference type="AlphaFoldDB" id="A0AAV5TMM8"/>
<name>A0AAV5TMM8_9BILA</name>
<dbReference type="InterPro" id="IPR000742">
    <property type="entry name" value="EGF"/>
</dbReference>